<keyword evidence="3" id="KW-1185">Reference proteome</keyword>
<proteinExistence type="predicted"/>
<dbReference type="AlphaFoldDB" id="A0A3P6R896"/>
<accession>A0A3P6R896</accession>
<dbReference type="OrthoDB" id="5798453at2759"/>
<dbReference type="Proteomes" id="UP000271889">
    <property type="component" value="Unassembled WGS sequence"/>
</dbReference>
<evidence type="ECO:0000256" key="1">
    <source>
        <dbReference type="SAM" id="MobiDB-lite"/>
    </source>
</evidence>
<protein>
    <submittedName>
        <fullName evidence="2">Uncharacterized protein</fullName>
    </submittedName>
</protein>
<gene>
    <name evidence="2" type="ORF">CGOC_LOCUS3795</name>
</gene>
<evidence type="ECO:0000313" key="2">
    <source>
        <dbReference type="EMBL" id="VDK56879.1"/>
    </source>
</evidence>
<sequence length="222" mass="25183">MFGYLLISTRNDVVFFGGNEEFNDYLHRRLRPEIFFSSNTPSTSSGVYTSSSTESLSSDESPRRKMLRDARPDLPLTKQEVTHLFLPIISTYRSKKVVHSDEIFSMISDEIVVLFKQLRCNYLLASIGKSERLQQQFLEYVELGLQVSAGPLLGLLDTDPSSVEMGWNFLKSLADNAWHSDCHKVKVHIDVRKAIFLKSKLDITLPLLNAISLHLQDTLGSN</sequence>
<feature type="non-terminal residue" evidence="2">
    <location>
        <position position="222"/>
    </location>
</feature>
<name>A0A3P6R896_CYLGO</name>
<evidence type="ECO:0000313" key="3">
    <source>
        <dbReference type="Proteomes" id="UP000271889"/>
    </source>
</evidence>
<reference evidence="2 3" key="1">
    <citation type="submission" date="2018-11" db="EMBL/GenBank/DDBJ databases">
        <authorList>
            <consortium name="Pathogen Informatics"/>
        </authorList>
    </citation>
    <scope>NUCLEOTIDE SEQUENCE [LARGE SCALE GENOMIC DNA]</scope>
</reference>
<feature type="region of interest" description="Disordered" evidence="1">
    <location>
        <begin position="41"/>
        <end position="65"/>
    </location>
</feature>
<dbReference type="EMBL" id="UYRV01009783">
    <property type="protein sequence ID" value="VDK56879.1"/>
    <property type="molecule type" value="Genomic_DNA"/>
</dbReference>
<feature type="compositionally biased region" description="Low complexity" evidence="1">
    <location>
        <begin position="41"/>
        <end position="59"/>
    </location>
</feature>
<organism evidence="2 3">
    <name type="scientific">Cylicostephanus goldi</name>
    <name type="common">Nematode worm</name>
    <dbReference type="NCBI Taxonomy" id="71465"/>
    <lineage>
        <taxon>Eukaryota</taxon>
        <taxon>Metazoa</taxon>
        <taxon>Ecdysozoa</taxon>
        <taxon>Nematoda</taxon>
        <taxon>Chromadorea</taxon>
        <taxon>Rhabditida</taxon>
        <taxon>Rhabditina</taxon>
        <taxon>Rhabditomorpha</taxon>
        <taxon>Strongyloidea</taxon>
        <taxon>Strongylidae</taxon>
        <taxon>Cylicostephanus</taxon>
    </lineage>
</organism>